<dbReference type="OrthoDB" id="9800202at2"/>
<reference evidence="6 7" key="1">
    <citation type="submission" date="2016-10" db="EMBL/GenBank/DDBJ databases">
        <authorList>
            <person name="Varghese N."/>
            <person name="Submissions S."/>
        </authorList>
    </citation>
    <scope>NUCLEOTIDE SEQUENCE [LARGE SCALE GENOMIC DNA]</scope>
    <source>
        <strain evidence="6 7">WG10</strain>
    </source>
</reference>
<feature type="domain" description="DUF1232" evidence="5">
    <location>
        <begin position="71"/>
        <end position="105"/>
    </location>
</feature>
<evidence type="ECO:0000313" key="7">
    <source>
        <dbReference type="Proteomes" id="UP000324896"/>
    </source>
</evidence>
<evidence type="ECO:0000256" key="1">
    <source>
        <dbReference type="ARBA" id="ARBA00004127"/>
    </source>
</evidence>
<keyword evidence="2" id="KW-0812">Transmembrane</keyword>
<name>A0A1G6SCR0_9FIRM</name>
<evidence type="ECO:0000313" key="6">
    <source>
        <dbReference type="EMBL" id="SDD13895.1"/>
    </source>
</evidence>
<evidence type="ECO:0000256" key="4">
    <source>
        <dbReference type="ARBA" id="ARBA00023136"/>
    </source>
</evidence>
<comment type="subcellular location">
    <subcellularLocation>
        <location evidence="1">Endomembrane system</location>
        <topology evidence="1">Multi-pass membrane protein</topology>
    </subcellularLocation>
</comment>
<dbReference type="RefSeq" id="WP_073160685.1">
    <property type="nucleotide sequence ID" value="NZ_FMYT01000028.1"/>
</dbReference>
<accession>A0A1G6SCR0</accession>
<dbReference type="Proteomes" id="UP000324896">
    <property type="component" value="Unassembled WGS sequence"/>
</dbReference>
<dbReference type="EMBL" id="FMYT01000028">
    <property type="protein sequence ID" value="SDD13895.1"/>
    <property type="molecule type" value="Genomic_DNA"/>
</dbReference>
<organism evidence="6 7">
    <name type="scientific">Halanaerobium congolense</name>
    <dbReference type="NCBI Taxonomy" id="54121"/>
    <lineage>
        <taxon>Bacteria</taxon>
        <taxon>Bacillati</taxon>
        <taxon>Bacillota</taxon>
        <taxon>Clostridia</taxon>
        <taxon>Halanaerobiales</taxon>
        <taxon>Halanaerobiaceae</taxon>
        <taxon>Halanaerobium</taxon>
    </lineage>
</organism>
<proteinExistence type="predicted"/>
<dbReference type="GO" id="GO:0012505">
    <property type="term" value="C:endomembrane system"/>
    <property type="evidence" value="ECO:0007669"/>
    <property type="project" value="UniProtKB-SubCell"/>
</dbReference>
<keyword evidence="4" id="KW-0472">Membrane</keyword>
<gene>
    <name evidence="6" type="ORF">SAMN04488597_12836</name>
</gene>
<evidence type="ECO:0000256" key="3">
    <source>
        <dbReference type="ARBA" id="ARBA00022989"/>
    </source>
</evidence>
<dbReference type="AlphaFoldDB" id="A0A1G6SCR0"/>
<evidence type="ECO:0000256" key="2">
    <source>
        <dbReference type="ARBA" id="ARBA00022692"/>
    </source>
</evidence>
<dbReference type="InterPro" id="IPR010652">
    <property type="entry name" value="DUF1232"/>
</dbReference>
<keyword evidence="3" id="KW-1133">Transmembrane helix</keyword>
<sequence length="115" mass="13490">MKKKLEKFIKELTKTIDNDDLESIKTKSECWQSKNKDKELLSNLLFYFKFFYNTIVDFLNNKKNIPWKAAAISAAVLLYVINPQDLIPDYITFAGYADDMLVISLFYPVVKDYKT</sequence>
<dbReference type="Pfam" id="PF06803">
    <property type="entry name" value="DUF1232"/>
    <property type="match status" value="1"/>
</dbReference>
<protein>
    <recommendedName>
        <fullName evidence="5">DUF1232 domain-containing protein</fullName>
    </recommendedName>
</protein>
<evidence type="ECO:0000259" key="5">
    <source>
        <dbReference type="Pfam" id="PF06803"/>
    </source>
</evidence>